<protein>
    <submittedName>
        <fullName evidence="1">Uncharacterized protein</fullName>
    </submittedName>
</protein>
<evidence type="ECO:0000313" key="1">
    <source>
        <dbReference type="EMBL" id="SVD00308.1"/>
    </source>
</evidence>
<sequence length="100" mass="10550">MFTCGGCAGIVALPGALGATAATSESYATYKTITAMKAGIDLSLATSGQKTTNDVIISTLTGKDCRIYKQLTEGKMCENKTSISGWQFHIPTKNKSIKTH</sequence>
<reference evidence="1" key="1">
    <citation type="submission" date="2018-05" db="EMBL/GenBank/DDBJ databases">
        <authorList>
            <person name="Lanie J.A."/>
            <person name="Ng W.-L."/>
            <person name="Kazmierczak K.M."/>
            <person name="Andrzejewski T.M."/>
            <person name="Davidsen T.M."/>
            <person name="Wayne K.J."/>
            <person name="Tettelin H."/>
            <person name="Glass J.I."/>
            <person name="Rusch D."/>
            <person name="Podicherti R."/>
            <person name="Tsui H.-C.T."/>
            <person name="Winkler M.E."/>
        </authorList>
    </citation>
    <scope>NUCLEOTIDE SEQUENCE</scope>
</reference>
<proteinExistence type="predicted"/>
<accession>A0A382RTP2</accession>
<dbReference type="EMBL" id="UINC01123675">
    <property type="protein sequence ID" value="SVD00308.1"/>
    <property type="molecule type" value="Genomic_DNA"/>
</dbReference>
<name>A0A382RTP2_9ZZZZ</name>
<organism evidence="1">
    <name type="scientific">marine metagenome</name>
    <dbReference type="NCBI Taxonomy" id="408172"/>
    <lineage>
        <taxon>unclassified sequences</taxon>
        <taxon>metagenomes</taxon>
        <taxon>ecological metagenomes</taxon>
    </lineage>
</organism>
<dbReference type="AlphaFoldDB" id="A0A382RTP2"/>
<gene>
    <name evidence="1" type="ORF">METZ01_LOCUS353162</name>
</gene>